<protein>
    <submittedName>
        <fullName evidence="2">Uncharacterized protein</fullName>
    </submittedName>
</protein>
<evidence type="ECO:0000313" key="3">
    <source>
        <dbReference type="Proteomes" id="UP001358614"/>
    </source>
</evidence>
<evidence type="ECO:0000256" key="1">
    <source>
        <dbReference type="SAM" id="MobiDB-lite"/>
    </source>
</evidence>
<dbReference type="Proteomes" id="UP001358614">
    <property type="component" value="Chromosome 1"/>
</dbReference>
<name>A0AAX4K9W3_9TREE</name>
<gene>
    <name evidence="2" type="ORF">V865_000552</name>
</gene>
<dbReference type="KEGG" id="ker:91099356"/>
<organism evidence="2 3">
    <name type="scientific">Kwoniella europaea PYCC6329</name>
    <dbReference type="NCBI Taxonomy" id="1423913"/>
    <lineage>
        <taxon>Eukaryota</taxon>
        <taxon>Fungi</taxon>
        <taxon>Dikarya</taxon>
        <taxon>Basidiomycota</taxon>
        <taxon>Agaricomycotina</taxon>
        <taxon>Tremellomycetes</taxon>
        <taxon>Tremellales</taxon>
        <taxon>Cryptococcaceae</taxon>
        <taxon>Kwoniella</taxon>
    </lineage>
</organism>
<sequence>MPPRSSDTANQSGIAQQNTGMTSPSVHRTSMPSIDEVLDQWDRQSNVEVNQALTLFAPKAVLASGVLVNRSEVLTNPEDNIAIYEELKHDCPPSGLRDPTSVIEIVWPENEKGYEIQMDLARLKKRFHLHMRAYQEDDPLMRAIGSTVIHDPEEPVLYTKKERSEDVKTLRHRRNTGRDLMRDNIDEKSSKYLRTCYRDLVSSLCQKYRLGFSFENHGDDDRDDAPEGSLMYYEEYPDGEIESTRDQYDHLFNVPKYREMAKKFTYCLTQSASDSSDGSASRLITAQAEENQSRDLVRTGGDKGKQVARKTEVLAYPEEFNTLWNERLKEMDDNTHPLSRGTIIDKMEDVPEGFHSADPLIDKIVNYKGDEITEDERVEDIESITEASKTYTDTILSDDRSSRRAAHHQNMLRKRLSTKYGVFTHEEDTWLVKVEESDDELDQVAEIISEL</sequence>
<dbReference type="RefSeq" id="XP_066080479.1">
    <property type="nucleotide sequence ID" value="XM_066224382.1"/>
</dbReference>
<dbReference type="AlphaFoldDB" id="A0AAX4K9W3"/>
<feature type="region of interest" description="Disordered" evidence="1">
    <location>
        <begin position="1"/>
        <end position="29"/>
    </location>
</feature>
<proteinExistence type="predicted"/>
<accession>A0AAX4K9W3</accession>
<dbReference type="GeneID" id="91099356"/>
<evidence type="ECO:0000313" key="2">
    <source>
        <dbReference type="EMBL" id="WWD02512.1"/>
    </source>
</evidence>
<dbReference type="EMBL" id="CP144089">
    <property type="protein sequence ID" value="WWD02512.1"/>
    <property type="molecule type" value="Genomic_DNA"/>
</dbReference>
<keyword evidence="3" id="KW-1185">Reference proteome</keyword>
<reference evidence="2 3" key="1">
    <citation type="submission" date="2024-01" db="EMBL/GenBank/DDBJ databases">
        <title>Comparative genomics of Cryptococcus and Kwoniella reveals pathogenesis evolution and contrasting modes of karyotype evolution via chromosome fusion or intercentromeric recombination.</title>
        <authorList>
            <person name="Coelho M.A."/>
            <person name="David-Palma M."/>
            <person name="Shea T."/>
            <person name="Bowers K."/>
            <person name="McGinley-Smith S."/>
            <person name="Mohammad A.W."/>
            <person name="Gnirke A."/>
            <person name="Yurkov A.M."/>
            <person name="Nowrousian M."/>
            <person name="Sun S."/>
            <person name="Cuomo C.A."/>
            <person name="Heitman J."/>
        </authorList>
    </citation>
    <scope>NUCLEOTIDE SEQUENCE [LARGE SCALE GENOMIC DNA]</scope>
    <source>
        <strain evidence="2 3">PYCC6329</strain>
    </source>
</reference>